<organism evidence="9 10">
    <name type="scientific">Candidatus Providencia siddallii</name>
    <dbReference type="NCBI Taxonomy" id="1715285"/>
    <lineage>
        <taxon>Bacteria</taxon>
        <taxon>Pseudomonadati</taxon>
        <taxon>Pseudomonadota</taxon>
        <taxon>Gammaproteobacteria</taxon>
        <taxon>Enterobacterales</taxon>
        <taxon>Morganellaceae</taxon>
        <taxon>Providencia</taxon>
    </lineage>
</organism>
<dbReference type="NCBIfam" id="NF006739">
    <property type="entry name" value="PRK09267.1-5"/>
    <property type="match status" value="1"/>
</dbReference>
<dbReference type="InterPro" id="IPR029039">
    <property type="entry name" value="Flavoprotein-like_sf"/>
</dbReference>
<dbReference type="InterPro" id="IPR050619">
    <property type="entry name" value="Flavodoxin"/>
</dbReference>
<keyword evidence="6 7" id="KW-0249">Electron transport</keyword>
<gene>
    <name evidence="9" type="primary">fldA</name>
    <name evidence="9" type="ORF">SOFFGTOCOR_0354</name>
</gene>
<feature type="domain" description="Flavodoxin-like" evidence="8">
    <location>
        <begin position="4"/>
        <end position="165"/>
    </location>
</feature>
<protein>
    <recommendedName>
        <fullName evidence="7">Flavodoxin</fullName>
    </recommendedName>
</protein>
<dbReference type="Gene3D" id="3.40.50.360">
    <property type="match status" value="1"/>
</dbReference>
<evidence type="ECO:0000256" key="4">
    <source>
        <dbReference type="ARBA" id="ARBA00022630"/>
    </source>
</evidence>
<dbReference type="PROSITE" id="PS50902">
    <property type="entry name" value="FLAVODOXIN_LIKE"/>
    <property type="match status" value="1"/>
</dbReference>
<evidence type="ECO:0000313" key="10">
    <source>
        <dbReference type="Proteomes" id="UP000242301"/>
    </source>
</evidence>
<evidence type="ECO:0000256" key="2">
    <source>
        <dbReference type="ARBA" id="ARBA00005267"/>
    </source>
</evidence>
<reference evidence="10" key="1">
    <citation type="submission" date="2015-05" db="EMBL/GenBank/DDBJ databases">
        <authorList>
            <person name="Manzano-Marin A."/>
        </authorList>
    </citation>
    <scope>NUCLEOTIDE SEQUENCE [LARGE SCALE GENOMIC DNA]</scope>
    <source>
        <strain evidence="10">officinalis</strain>
    </source>
</reference>
<evidence type="ECO:0000256" key="6">
    <source>
        <dbReference type="ARBA" id="ARBA00022982"/>
    </source>
</evidence>
<keyword evidence="4 7" id="KW-0285">Flavoprotein</keyword>
<dbReference type="NCBIfam" id="NF006738">
    <property type="entry name" value="PRK09267.1-4"/>
    <property type="match status" value="1"/>
</dbReference>
<comment type="function">
    <text evidence="7">Low-potential electron donor to a number of redox enzymes.</text>
</comment>
<dbReference type="NCBIfam" id="TIGR01752">
    <property type="entry name" value="flav_long"/>
    <property type="match status" value="1"/>
</dbReference>
<dbReference type="Proteomes" id="UP000242301">
    <property type="component" value="Unassembled WGS sequence"/>
</dbReference>
<sequence length="176" mass="20216">MPMIGIFFGSDTGNTENVANLIQERLGKDIAEVHNISKSNKKDIEAFNILIFGIPTWYYGEAQCDWDDFLPTLEQINFDGKTVALFGCGDQEDYAEYFCDAMSIIRDIIEPRGAMIIGNWPTKGYNFETSKSMIDDNYFIGLAIDEDRQPELTENRIDVWIEQISKEMQLEKPLNY</sequence>
<dbReference type="InterPro" id="IPR010086">
    <property type="entry name" value="Flavodoxin_lc"/>
</dbReference>
<dbReference type="PIRSF" id="PIRSF038996">
    <property type="entry name" value="FldA"/>
    <property type="match status" value="1"/>
</dbReference>
<evidence type="ECO:0000256" key="3">
    <source>
        <dbReference type="ARBA" id="ARBA00022448"/>
    </source>
</evidence>
<dbReference type="Pfam" id="PF00258">
    <property type="entry name" value="Flavodoxin_1"/>
    <property type="match status" value="1"/>
</dbReference>
<keyword evidence="3 7" id="KW-0813">Transport</keyword>
<evidence type="ECO:0000256" key="5">
    <source>
        <dbReference type="ARBA" id="ARBA00022643"/>
    </source>
</evidence>
<name>A0A0M6W7F7_9GAMM</name>
<dbReference type="InterPro" id="IPR008254">
    <property type="entry name" value="Flavodoxin/NO_synth"/>
</dbReference>
<keyword evidence="10" id="KW-1185">Reference proteome</keyword>
<dbReference type="SUPFAM" id="SSF52218">
    <property type="entry name" value="Flavoproteins"/>
    <property type="match status" value="1"/>
</dbReference>
<accession>A0A0M6W7F7</accession>
<keyword evidence="5 7" id="KW-0288">FMN</keyword>
<dbReference type="PROSITE" id="PS00201">
    <property type="entry name" value="FLAVODOXIN"/>
    <property type="match status" value="1"/>
</dbReference>
<dbReference type="GO" id="GO:0009055">
    <property type="term" value="F:electron transfer activity"/>
    <property type="evidence" value="ECO:0007669"/>
    <property type="project" value="UniProtKB-UniRule"/>
</dbReference>
<dbReference type="PANTHER" id="PTHR42809">
    <property type="entry name" value="FLAVODOXIN 2"/>
    <property type="match status" value="1"/>
</dbReference>
<evidence type="ECO:0000256" key="1">
    <source>
        <dbReference type="ARBA" id="ARBA00001917"/>
    </source>
</evidence>
<comment type="cofactor">
    <cofactor evidence="1 7">
        <name>FMN</name>
        <dbReference type="ChEBI" id="CHEBI:58210"/>
    </cofactor>
</comment>
<evidence type="ECO:0000256" key="7">
    <source>
        <dbReference type="PIRNR" id="PIRNR038996"/>
    </source>
</evidence>
<comment type="similarity">
    <text evidence="2 7">Belongs to the flavodoxin family.</text>
</comment>
<dbReference type="NCBIfam" id="NF006737">
    <property type="entry name" value="PRK09267.1-3"/>
    <property type="match status" value="1"/>
</dbReference>
<dbReference type="EMBL" id="CVRF01000003">
    <property type="protein sequence ID" value="CRK85773.1"/>
    <property type="molecule type" value="Genomic_DNA"/>
</dbReference>
<dbReference type="AlphaFoldDB" id="A0A0M6W7F7"/>
<proteinExistence type="inferred from homology"/>
<dbReference type="NCBIfam" id="NF006735">
    <property type="entry name" value="PRK09267.1-1"/>
    <property type="match status" value="1"/>
</dbReference>
<evidence type="ECO:0000259" key="8">
    <source>
        <dbReference type="PROSITE" id="PS50902"/>
    </source>
</evidence>
<dbReference type="GO" id="GO:0010181">
    <property type="term" value="F:FMN binding"/>
    <property type="evidence" value="ECO:0007669"/>
    <property type="project" value="UniProtKB-UniRule"/>
</dbReference>
<evidence type="ECO:0000313" key="9">
    <source>
        <dbReference type="EMBL" id="CRK85773.1"/>
    </source>
</evidence>
<dbReference type="PANTHER" id="PTHR42809:SF1">
    <property type="entry name" value="FLAVODOXIN 1"/>
    <property type="match status" value="1"/>
</dbReference>
<dbReference type="InterPro" id="IPR001226">
    <property type="entry name" value="Flavodoxin_CS"/>
</dbReference>